<gene>
    <name evidence="1" type="ORF">EPI10_015904</name>
</gene>
<evidence type="ECO:0000313" key="1">
    <source>
        <dbReference type="EMBL" id="KAA3470174.1"/>
    </source>
</evidence>
<dbReference type="AlphaFoldDB" id="A0A5B6VMG9"/>
<name>A0A5B6VMG9_9ROSI</name>
<dbReference type="EMBL" id="SMMG02000006">
    <property type="protein sequence ID" value="KAA3470174.1"/>
    <property type="molecule type" value="Genomic_DNA"/>
</dbReference>
<keyword evidence="2" id="KW-1185">Reference proteome</keyword>
<sequence>MRNKWIALVKVMWHRHGIEVRFSRTKILKGEESCNNSFSVVPKMVVSKSRSLMIESININI</sequence>
<accession>A0A5B6VMG9</accession>
<evidence type="ECO:0000313" key="2">
    <source>
        <dbReference type="Proteomes" id="UP000325315"/>
    </source>
</evidence>
<comment type="caution">
    <text evidence="1">The sequence shown here is derived from an EMBL/GenBank/DDBJ whole genome shotgun (WGS) entry which is preliminary data.</text>
</comment>
<protein>
    <submittedName>
        <fullName evidence="1">Uncharacterized protein</fullName>
    </submittedName>
</protein>
<dbReference type="Proteomes" id="UP000325315">
    <property type="component" value="Unassembled WGS sequence"/>
</dbReference>
<reference evidence="2" key="1">
    <citation type="journal article" date="2019" name="Plant Biotechnol. J.">
        <title>Genome sequencing of the Australian wild diploid species Gossypium australe highlights disease resistance and delayed gland morphogenesis.</title>
        <authorList>
            <person name="Cai Y."/>
            <person name="Cai X."/>
            <person name="Wang Q."/>
            <person name="Wang P."/>
            <person name="Zhang Y."/>
            <person name="Cai C."/>
            <person name="Xu Y."/>
            <person name="Wang K."/>
            <person name="Zhou Z."/>
            <person name="Wang C."/>
            <person name="Geng S."/>
            <person name="Li B."/>
            <person name="Dong Q."/>
            <person name="Hou Y."/>
            <person name="Wang H."/>
            <person name="Ai P."/>
            <person name="Liu Z."/>
            <person name="Yi F."/>
            <person name="Sun M."/>
            <person name="An G."/>
            <person name="Cheng J."/>
            <person name="Zhang Y."/>
            <person name="Shi Q."/>
            <person name="Xie Y."/>
            <person name="Shi X."/>
            <person name="Chang Y."/>
            <person name="Huang F."/>
            <person name="Chen Y."/>
            <person name="Hong S."/>
            <person name="Mi L."/>
            <person name="Sun Q."/>
            <person name="Zhang L."/>
            <person name="Zhou B."/>
            <person name="Peng R."/>
            <person name="Zhang X."/>
            <person name="Liu F."/>
        </authorList>
    </citation>
    <scope>NUCLEOTIDE SEQUENCE [LARGE SCALE GENOMIC DNA]</scope>
    <source>
        <strain evidence="2">cv. PA1801</strain>
    </source>
</reference>
<organism evidence="1 2">
    <name type="scientific">Gossypium australe</name>
    <dbReference type="NCBI Taxonomy" id="47621"/>
    <lineage>
        <taxon>Eukaryota</taxon>
        <taxon>Viridiplantae</taxon>
        <taxon>Streptophyta</taxon>
        <taxon>Embryophyta</taxon>
        <taxon>Tracheophyta</taxon>
        <taxon>Spermatophyta</taxon>
        <taxon>Magnoliopsida</taxon>
        <taxon>eudicotyledons</taxon>
        <taxon>Gunneridae</taxon>
        <taxon>Pentapetalae</taxon>
        <taxon>rosids</taxon>
        <taxon>malvids</taxon>
        <taxon>Malvales</taxon>
        <taxon>Malvaceae</taxon>
        <taxon>Malvoideae</taxon>
        <taxon>Gossypium</taxon>
    </lineage>
</organism>
<proteinExistence type="predicted"/>